<dbReference type="GO" id="GO:0043856">
    <property type="term" value="F:anti-sigma factor antagonist activity"/>
    <property type="evidence" value="ECO:0007669"/>
    <property type="project" value="InterPro"/>
</dbReference>
<dbReference type="AlphaFoldDB" id="A0A7G8BD30"/>
<evidence type="ECO:0000259" key="3">
    <source>
        <dbReference type="PROSITE" id="PS50801"/>
    </source>
</evidence>
<dbReference type="RefSeq" id="WP_186740351.1">
    <property type="nucleotide sequence ID" value="NZ_CP060394.1"/>
</dbReference>
<gene>
    <name evidence="4" type="ORF">H7849_14960</name>
</gene>
<dbReference type="InterPro" id="IPR003658">
    <property type="entry name" value="Anti-sigma_ant"/>
</dbReference>
<proteinExistence type="inferred from homology"/>
<dbReference type="KEGG" id="adin:H7849_14960"/>
<evidence type="ECO:0000313" key="5">
    <source>
        <dbReference type="Proteomes" id="UP000515312"/>
    </source>
</evidence>
<feature type="domain" description="STAS" evidence="3">
    <location>
        <begin position="4"/>
        <end position="96"/>
    </location>
</feature>
<evidence type="ECO:0000256" key="2">
    <source>
        <dbReference type="RuleBase" id="RU003749"/>
    </source>
</evidence>
<dbReference type="Pfam" id="PF01740">
    <property type="entry name" value="STAS"/>
    <property type="match status" value="1"/>
</dbReference>
<evidence type="ECO:0000256" key="1">
    <source>
        <dbReference type="ARBA" id="ARBA00009013"/>
    </source>
</evidence>
<keyword evidence="5" id="KW-1185">Reference proteome</keyword>
<accession>A0A7G8BD30</accession>
<dbReference type="InterPro" id="IPR036513">
    <property type="entry name" value="STAS_dom_sf"/>
</dbReference>
<organism evidence="4 5">
    <name type="scientific">Alloacidobacterium dinghuense</name>
    <dbReference type="NCBI Taxonomy" id="2763107"/>
    <lineage>
        <taxon>Bacteria</taxon>
        <taxon>Pseudomonadati</taxon>
        <taxon>Acidobacteriota</taxon>
        <taxon>Terriglobia</taxon>
        <taxon>Terriglobales</taxon>
        <taxon>Acidobacteriaceae</taxon>
        <taxon>Alloacidobacterium</taxon>
    </lineage>
</organism>
<dbReference type="EMBL" id="CP060394">
    <property type="protein sequence ID" value="QNI30450.1"/>
    <property type="molecule type" value="Genomic_DNA"/>
</dbReference>
<dbReference type="PROSITE" id="PS50801">
    <property type="entry name" value="STAS"/>
    <property type="match status" value="1"/>
</dbReference>
<sequence length="96" mass="10817">MGEIVSISGRVAIDTSSRMRDRLADALRSKPDALTIDLTQVDYMDTSGLATLIEAMRLARQQNTELLLRGVQEQPRYLLRVSDLDRVFPIEEDAKP</sequence>
<dbReference type="InterPro" id="IPR002645">
    <property type="entry name" value="STAS_dom"/>
</dbReference>
<dbReference type="Proteomes" id="UP000515312">
    <property type="component" value="Chromosome"/>
</dbReference>
<dbReference type="SUPFAM" id="SSF52091">
    <property type="entry name" value="SpoIIaa-like"/>
    <property type="match status" value="1"/>
</dbReference>
<reference evidence="4 5" key="1">
    <citation type="submission" date="2020-08" db="EMBL/GenBank/DDBJ databases">
        <title>Edaphobacter telluris sp. nov. and Acidobacterium dinghuensis sp. nov., two acidobacteria isolated from forest soil.</title>
        <authorList>
            <person name="Fu J."/>
            <person name="Qiu L."/>
        </authorList>
    </citation>
    <scope>NUCLEOTIDE SEQUENCE [LARGE SCALE GENOMIC DNA]</scope>
    <source>
        <strain evidence="4">4Y35</strain>
    </source>
</reference>
<comment type="similarity">
    <text evidence="1 2">Belongs to the anti-sigma-factor antagonist family.</text>
</comment>
<dbReference type="NCBIfam" id="TIGR00377">
    <property type="entry name" value="ant_ant_sig"/>
    <property type="match status" value="1"/>
</dbReference>
<dbReference type="PANTHER" id="PTHR33495:SF2">
    <property type="entry name" value="ANTI-SIGMA FACTOR ANTAGONIST TM_1081-RELATED"/>
    <property type="match status" value="1"/>
</dbReference>
<dbReference type="CDD" id="cd07043">
    <property type="entry name" value="STAS_anti-anti-sigma_factors"/>
    <property type="match status" value="1"/>
</dbReference>
<evidence type="ECO:0000313" key="4">
    <source>
        <dbReference type="EMBL" id="QNI30450.1"/>
    </source>
</evidence>
<protein>
    <recommendedName>
        <fullName evidence="2">Anti-sigma factor antagonist</fullName>
    </recommendedName>
</protein>
<dbReference type="PANTHER" id="PTHR33495">
    <property type="entry name" value="ANTI-SIGMA FACTOR ANTAGONIST TM_1081-RELATED-RELATED"/>
    <property type="match status" value="1"/>
</dbReference>
<name>A0A7G8BD30_9BACT</name>
<dbReference type="Gene3D" id="3.30.750.24">
    <property type="entry name" value="STAS domain"/>
    <property type="match status" value="1"/>
</dbReference>